<comment type="caution">
    <text evidence="2">The sequence shown here is derived from an EMBL/GenBank/DDBJ whole genome shotgun (WGS) entry which is preliminary data.</text>
</comment>
<name>A0A9Q1BBV4_HOLLE</name>
<dbReference type="OrthoDB" id="1470350at2759"/>
<evidence type="ECO:0000313" key="2">
    <source>
        <dbReference type="EMBL" id="KAJ8019773.1"/>
    </source>
</evidence>
<dbReference type="SUPFAM" id="SSF48264">
    <property type="entry name" value="Cytochrome P450"/>
    <property type="match status" value="1"/>
</dbReference>
<dbReference type="InterPro" id="IPR036396">
    <property type="entry name" value="Cyt_P450_sf"/>
</dbReference>
<reference evidence="2" key="1">
    <citation type="submission" date="2021-10" db="EMBL/GenBank/DDBJ databases">
        <title>Tropical sea cucumber genome reveals ecological adaptation and Cuvierian tubules defense mechanism.</title>
        <authorList>
            <person name="Chen T."/>
        </authorList>
    </citation>
    <scope>NUCLEOTIDE SEQUENCE</scope>
    <source>
        <strain evidence="2">Nanhai2018</strain>
        <tissue evidence="2">Muscle</tissue>
    </source>
</reference>
<dbReference type="GO" id="GO:0005506">
    <property type="term" value="F:iron ion binding"/>
    <property type="evidence" value="ECO:0007669"/>
    <property type="project" value="InterPro"/>
</dbReference>
<proteinExistence type="predicted"/>
<protein>
    <submittedName>
        <fullName evidence="2">Cytochrome P450 1A1</fullName>
    </submittedName>
</protein>
<dbReference type="AlphaFoldDB" id="A0A9Q1BBV4"/>
<dbReference type="GO" id="GO:0016705">
    <property type="term" value="F:oxidoreductase activity, acting on paired donors, with incorporation or reduction of molecular oxygen"/>
    <property type="evidence" value="ECO:0007669"/>
    <property type="project" value="InterPro"/>
</dbReference>
<keyword evidence="1" id="KW-0812">Transmembrane</keyword>
<evidence type="ECO:0000313" key="3">
    <source>
        <dbReference type="Proteomes" id="UP001152320"/>
    </source>
</evidence>
<keyword evidence="3" id="KW-1185">Reference proteome</keyword>
<keyword evidence="1" id="KW-0472">Membrane</keyword>
<organism evidence="2 3">
    <name type="scientific">Holothuria leucospilota</name>
    <name type="common">Black long sea cucumber</name>
    <name type="synonym">Mertensiothuria leucospilota</name>
    <dbReference type="NCBI Taxonomy" id="206669"/>
    <lineage>
        <taxon>Eukaryota</taxon>
        <taxon>Metazoa</taxon>
        <taxon>Echinodermata</taxon>
        <taxon>Eleutherozoa</taxon>
        <taxon>Echinozoa</taxon>
        <taxon>Holothuroidea</taxon>
        <taxon>Aspidochirotacea</taxon>
        <taxon>Aspidochirotida</taxon>
        <taxon>Holothuriidae</taxon>
        <taxon>Holothuria</taxon>
    </lineage>
</organism>
<evidence type="ECO:0000256" key="1">
    <source>
        <dbReference type="SAM" id="Phobius"/>
    </source>
</evidence>
<keyword evidence="1" id="KW-1133">Transmembrane helix</keyword>
<dbReference type="GO" id="GO:0004497">
    <property type="term" value="F:monooxygenase activity"/>
    <property type="evidence" value="ECO:0007669"/>
    <property type="project" value="InterPro"/>
</dbReference>
<accession>A0A9Q1BBV4</accession>
<dbReference type="EMBL" id="JAIZAY010000023">
    <property type="protein sequence ID" value="KAJ8019773.1"/>
    <property type="molecule type" value="Genomic_DNA"/>
</dbReference>
<gene>
    <name evidence="2" type="ORF">HOLleu_41497</name>
</gene>
<dbReference type="GO" id="GO:0020037">
    <property type="term" value="F:heme binding"/>
    <property type="evidence" value="ECO:0007669"/>
    <property type="project" value="InterPro"/>
</dbReference>
<sequence>MDLGKAVLAFFAVFVVTVVLPTVWRYFVLRYQLRKLDGPKGLPVLGNLLQFGKDNSSFFAAMTKWAADHREKGCFVLYVGLRPVVVITNAEDVEGSVLSVSYRRIKVVVQEEDTHAIVPLFNLVEVFGCYEQTGQNSDRNLMPHERQSTCGHFFSYTIMLIGHHLWQVNLVILKILG</sequence>
<feature type="transmembrane region" description="Helical" evidence="1">
    <location>
        <begin position="6"/>
        <end position="27"/>
    </location>
</feature>
<dbReference type="Proteomes" id="UP001152320">
    <property type="component" value="Chromosome 23"/>
</dbReference>
<dbReference type="Gene3D" id="1.10.630.10">
    <property type="entry name" value="Cytochrome P450"/>
    <property type="match status" value="1"/>
</dbReference>